<name>A0A8S5UFQ9_9CAUD</name>
<organism evidence="1">
    <name type="scientific">Myoviridae sp. ctcyQ27</name>
    <dbReference type="NCBI Taxonomy" id="2825139"/>
    <lineage>
        <taxon>Viruses</taxon>
        <taxon>Duplodnaviria</taxon>
        <taxon>Heunggongvirae</taxon>
        <taxon>Uroviricota</taxon>
        <taxon>Caudoviricetes</taxon>
    </lineage>
</organism>
<protein>
    <submittedName>
        <fullName evidence="1">Uncharacterized protein</fullName>
    </submittedName>
</protein>
<evidence type="ECO:0000313" key="1">
    <source>
        <dbReference type="EMBL" id="DAF93260.1"/>
    </source>
</evidence>
<dbReference type="EMBL" id="BK016080">
    <property type="protein sequence ID" value="DAF93260.1"/>
    <property type="molecule type" value="Genomic_DNA"/>
</dbReference>
<proteinExistence type="predicted"/>
<sequence>MSRPNFIKVVDESVYFKGPNKKFIFFVPEKYFERNCAIEDGEYIELIGILNYTIVDRDSTNYAKKIGTFNYPSMFVTKPGYVERARKFQLTKDTDPQDYRLLIYEDNDIDQIISSTEVPQDIANVEQFIRLFVLTGNIPKTIPYDKLHEYFLDSIKYNGGNYKVTAQLFGILLSETCRSKDDPAIPFRLSKEKIKDHNMHAYETMRISQIPKFNGPFNSLTSENWDESLIGAMMNPDSKGSPLEPIMMGGWDRINRPTDKDDQIS</sequence>
<reference evidence="1" key="1">
    <citation type="journal article" date="2021" name="Proc. Natl. Acad. Sci. U.S.A.">
        <title>A Catalog of Tens of Thousands of Viruses from Human Metagenomes Reveals Hidden Associations with Chronic Diseases.</title>
        <authorList>
            <person name="Tisza M.J."/>
            <person name="Buck C.B."/>
        </authorList>
    </citation>
    <scope>NUCLEOTIDE SEQUENCE</scope>
    <source>
        <strain evidence="1">CtcyQ27</strain>
    </source>
</reference>
<accession>A0A8S5UFQ9</accession>